<gene>
    <name evidence="4" type="ORF">KP509_36G039100</name>
</gene>
<dbReference type="InterPro" id="IPR035892">
    <property type="entry name" value="C2_domain_sf"/>
</dbReference>
<evidence type="ECO:0000313" key="4">
    <source>
        <dbReference type="EMBL" id="KAH7281283.1"/>
    </source>
</evidence>
<keyword evidence="5" id="KW-1185">Reference proteome</keyword>
<dbReference type="PANTHER" id="PTHR46502">
    <property type="entry name" value="C2 DOMAIN-CONTAINING"/>
    <property type="match status" value="1"/>
</dbReference>
<sequence>MPSGTLDIFLVSASGVKKVDFFSKTDPYVVIQCGAQNQKSNIARNQGSNPSWNQRFLFYVDDDVQEITYCKDLRHSIAQMKEGLAESNGKLKDQWMHLSIAWTTETTEQAKCYRDT</sequence>
<reference evidence="4" key="1">
    <citation type="submission" date="2021-08" db="EMBL/GenBank/DDBJ databases">
        <title>WGS assembly of Ceratopteris richardii.</title>
        <authorList>
            <person name="Marchant D.B."/>
            <person name="Chen G."/>
            <person name="Jenkins J."/>
            <person name="Shu S."/>
            <person name="Leebens-Mack J."/>
            <person name="Grimwood J."/>
            <person name="Schmutz J."/>
            <person name="Soltis P."/>
            <person name="Soltis D."/>
            <person name="Chen Z.-H."/>
        </authorList>
    </citation>
    <scope>NUCLEOTIDE SEQUENCE</scope>
    <source>
        <strain evidence="4">Whitten #5841</strain>
        <tissue evidence="4">Leaf</tissue>
    </source>
</reference>
<evidence type="ECO:0000256" key="1">
    <source>
        <dbReference type="ARBA" id="ARBA00022723"/>
    </source>
</evidence>
<dbReference type="SMART" id="SM00239">
    <property type="entry name" value="C2"/>
    <property type="match status" value="1"/>
</dbReference>
<dbReference type="Gene3D" id="2.60.40.150">
    <property type="entry name" value="C2 domain"/>
    <property type="match status" value="1"/>
</dbReference>
<accession>A0A8T2QCU2</accession>
<dbReference type="AlphaFoldDB" id="A0A8T2QCU2"/>
<evidence type="ECO:0000256" key="2">
    <source>
        <dbReference type="ARBA" id="ARBA00022837"/>
    </source>
</evidence>
<dbReference type="SUPFAM" id="SSF49562">
    <property type="entry name" value="C2 domain (Calcium/lipid-binding domain, CaLB)"/>
    <property type="match status" value="1"/>
</dbReference>
<proteinExistence type="predicted"/>
<comment type="caution">
    <text evidence="4">The sequence shown here is derived from an EMBL/GenBank/DDBJ whole genome shotgun (WGS) entry which is preliminary data.</text>
</comment>
<dbReference type="Pfam" id="PF00168">
    <property type="entry name" value="C2"/>
    <property type="match status" value="1"/>
</dbReference>
<protein>
    <recommendedName>
        <fullName evidence="3">C2 domain-containing protein</fullName>
    </recommendedName>
</protein>
<dbReference type="GO" id="GO:0046872">
    <property type="term" value="F:metal ion binding"/>
    <property type="evidence" value="ECO:0007669"/>
    <property type="project" value="UniProtKB-KW"/>
</dbReference>
<evidence type="ECO:0000259" key="3">
    <source>
        <dbReference type="PROSITE" id="PS50004"/>
    </source>
</evidence>
<keyword evidence="1" id="KW-0479">Metal-binding</keyword>
<organism evidence="4 5">
    <name type="scientific">Ceratopteris richardii</name>
    <name type="common">Triangle waterfern</name>
    <dbReference type="NCBI Taxonomy" id="49495"/>
    <lineage>
        <taxon>Eukaryota</taxon>
        <taxon>Viridiplantae</taxon>
        <taxon>Streptophyta</taxon>
        <taxon>Embryophyta</taxon>
        <taxon>Tracheophyta</taxon>
        <taxon>Polypodiopsida</taxon>
        <taxon>Polypodiidae</taxon>
        <taxon>Polypodiales</taxon>
        <taxon>Pteridineae</taxon>
        <taxon>Pteridaceae</taxon>
        <taxon>Parkerioideae</taxon>
        <taxon>Ceratopteris</taxon>
    </lineage>
</organism>
<dbReference type="Proteomes" id="UP000825935">
    <property type="component" value="Chromosome 36"/>
</dbReference>
<feature type="domain" description="C2" evidence="3">
    <location>
        <begin position="1"/>
        <end position="116"/>
    </location>
</feature>
<name>A0A8T2QCU2_CERRI</name>
<dbReference type="EMBL" id="CM035441">
    <property type="protein sequence ID" value="KAH7281283.1"/>
    <property type="molecule type" value="Genomic_DNA"/>
</dbReference>
<dbReference type="PROSITE" id="PS50004">
    <property type="entry name" value="C2"/>
    <property type="match status" value="1"/>
</dbReference>
<evidence type="ECO:0000313" key="5">
    <source>
        <dbReference type="Proteomes" id="UP000825935"/>
    </source>
</evidence>
<dbReference type="OrthoDB" id="419768at2759"/>
<dbReference type="PANTHER" id="PTHR46502:SF2">
    <property type="entry name" value="16 KDA PHLOEM PROTEIN 2"/>
    <property type="match status" value="1"/>
</dbReference>
<dbReference type="InterPro" id="IPR000008">
    <property type="entry name" value="C2_dom"/>
</dbReference>
<keyword evidence="2" id="KW-0106">Calcium</keyword>